<evidence type="ECO:0000256" key="2">
    <source>
        <dbReference type="ARBA" id="ARBA00022475"/>
    </source>
</evidence>
<dbReference type="OrthoDB" id="9803456at2"/>
<sequence length="273" mass="31225">MARTLLKGKLMTPERGVSLVAKIPTCLHAVIAKFTATLIHKTRCDVAYKGLEKAFPSIRHTDKQRLSRTSAYNQLMSLFRWLHIDKQNIQAEGVNEIKHAASERQGGIVLSLHLGIADAPTWVLNQNGIETKTIVGAGSDGNNKESQWVAALLEHRDCPYISRSDNFIVQAIQNINHGCWLMFHCDMNAPGEKHTFFTHPTQIPAIGIQLAMLSNTPIYFSYGWQDGDIYRTKFTKFETKENFEQSVSHLVEQMETTIRSHPEHWIWHYNRWK</sequence>
<gene>
    <name evidence="7" type="ORF">VTAP4600_A1146</name>
</gene>
<dbReference type="PANTHER" id="PTHR30606:SF9">
    <property type="entry name" value="LIPID A BIOSYNTHESIS LAUROYLTRANSFERASE"/>
    <property type="match status" value="1"/>
</dbReference>
<dbReference type="PANTHER" id="PTHR30606">
    <property type="entry name" value="LIPID A BIOSYNTHESIS LAUROYL ACYLTRANSFERASE"/>
    <property type="match status" value="1"/>
</dbReference>
<evidence type="ECO:0000313" key="7">
    <source>
        <dbReference type="EMBL" id="SON49125.1"/>
    </source>
</evidence>
<dbReference type="GO" id="GO:0016746">
    <property type="term" value="F:acyltransferase activity"/>
    <property type="evidence" value="ECO:0007669"/>
    <property type="project" value="UniProtKB-KW"/>
</dbReference>
<keyword evidence="5" id="KW-0472">Membrane</keyword>
<evidence type="ECO:0000256" key="5">
    <source>
        <dbReference type="ARBA" id="ARBA00023136"/>
    </source>
</evidence>
<evidence type="ECO:0000256" key="1">
    <source>
        <dbReference type="ARBA" id="ARBA00004533"/>
    </source>
</evidence>
<keyword evidence="6 7" id="KW-0012">Acyltransferase</keyword>
<accession>A0A2N8ZB36</accession>
<dbReference type="EMBL" id="LT960611">
    <property type="protein sequence ID" value="SON49125.1"/>
    <property type="molecule type" value="Genomic_DNA"/>
</dbReference>
<name>A0A2N8ZB36_9VIBR</name>
<keyword evidence="3" id="KW-0997">Cell inner membrane</keyword>
<proteinExistence type="predicted"/>
<dbReference type="AlphaFoldDB" id="A0A2N8ZB36"/>
<evidence type="ECO:0000256" key="6">
    <source>
        <dbReference type="ARBA" id="ARBA00023315"/>
    </source>
</evidence>
<keyword evidence="8" id="KW-1185">Reference proteome</keyword>
<organism evidence="7 8">
    <name type="scientific">Vibrio tapetis subsp. tapetis</name>
    <dbReference type="NCBI Taxonomy" id="1671868"/>
    <lineage>
        <taxon>Bacteria</taxon>
        <taxon>Pseudomonadati</taxon>
        <taxon>Pseudomonadota</taxon>
        <taxon>Gammaproteobacteria</taxon>
        <taxon>Vibrionales</taxon>
        <taxon>Vibrionaceae</taxon>
        <taxon>Vibrio</taxon>
    </lineage>
</organism>
<evidence type="ECO:0000313" key="8">
    <source>
        <dbReference type="Proteomes" id="UP000235828"/>
    </source>
</evidence>
<evidence type="ECO:0000256" key="3">
    <source>
        <dbReference type="ARBA" id="ARBA00022519"/>
    </source>
</evidence>
<dbReference type="Pfam" id="PF03279">
    <property type="entry name" value="Lip_A_acyltrans"/>
    <property type="match status" value="1"/>
</dbReference>
<comment type="subcellular location">
    <subcellularLocation>
        <location evidence="1">Cell inner membrane</location>
    </subcellularLocation>
</comment>
<keyword evidence="2" id="KW-1003">Cell membrane</keyword>
<protein>
    <submittedName>
        <fullName evidence="7">Putative lipid A biosynthesis lauroyl/myristoyl (LABLAT, HtrB) acyltransferase</fullName>
    </submittedName>
</protein>
<dbReference type="KEGG" id="vta:A1146"/>
<dbReference type="InterPro" id="IPR004960">
    <property type="entry name" value="LipA_acyltrans"/>
</dbReference>
<keyword evidence="4 7" id="KW-0808">Transferase</keyword>
<dbReference type="GO" id="GO:0005886">
    <property type="term" value="C:plasma membrane"/>
    <property type="evidence" value="ECO:0007669"/>
    <property type="project" value="UniProtKB-SubCell"/>
</dbReference>
<evidence type="ECO:0000256" key="4">
    <source>
        <dbReference type="ARBA" id="ARBA00022679"/>
    </source>
</evidence>
<dbReference type="Proteomes" id="UP000235828">
    <property type="component" value="Chromosome A"/>
</dbReference>
<reference evidence="7 8" key="1">
    <citation type="submission" date="2017-10" db="EMBL/GenBank/DDBJ databases">
        <authorList>
            <person name="Banno H."/>
            <person name="Chua N.-H."/>
        </authorList>
    </citation>
    <scope>NUCLEOTIDE SEQUENCE [LARGE SCALE GENOMIC DNA]</scope>
    <source>
        <strain evidence="7">Vibrio tapetis CECT4600</strain>
    </source>
</reference>
<dbReference type="GO" id="GO:0009247">
    <property type="term" value="P:glycolipid biosynthetic process"/>
    <property type="evidence" value="ECO:0007669"/>
    <property type="project" value="UniProtKB-ARBA"/>
</dbReference>